<keyword evidence="7" id="KW-1185">Reference proteome</keyword>
<evidence type="ECO:0000256" key="5">
    <source>
        <dbReference type="SAM" id="Phobius"/>
    </source>
</evidence>
<keyword evidence="2 5" id="KW-0812">Transmembrane</keyword>
<name>A0A1T4VBG4_9GAMM</name>
<dbReference type="OrthoDB" id="9809799at2"/>
<dbReference type="InterPro" id="IPR035906">
    <property type="entry name" value="MetI-like_sf"/>
</dbReference>
<feature type="transmembrane region" description="Helical" evidence="5">
    <location>
        <begin position="48"/>
        <end position="73"/>
    </location>
</feature>
<keyword evidence="3 5" id="KW-1133">Transmembrane helix</keyword>
<gene>
    <name evidence="6" type="ORF">SAMN02745132_03602</name>
</gene>
<proteinExistence type="predicted"/>
<evidence type="ECO:0000256" key="2">
    <source>
        <dbReference type="ARBA" id="ARBA00022692"/>
    </source>
</evidence>
<evidence type="ECO:0000313" key="7">
    <source>
        <dbReference type="Proteomes" id="UP000190162"/>
    </source>
</evidence>
<feature type="transmembrane region" description="Helical" evidence="5">
    <location>
        <begin position="165"/>
        <end position="187"/>
    </location>
</feature>
<organism evidence="6 7">
    <name type="scientific">Enterovibrio nigricans DSM 22720</name>
    <dbReference type="NCBI Taxonomy" id="1121868"/>
    <lineage>
        <taxon>Bacteria</taxon>
        <taxon>Pseudomonadati</taxon>
        <taxon>Pseudomonadota</taxon>
        <taxon>Gammaproteobacteria</taxon>
        <taxon>Vibrionales</taxon>
        <taxon>Vibrionaceae</taxon>
        <taxon>Enterovibrio</taxon>
    </lineage>
</organism>
<feature type="transmembrane region" description="Helical" evidence="5">
    <location>
        <begin position="126"/>
        <end position="153"/>
    </location>
</feature>
<comment type="subcellular location">
    <subcellularLocation>
        <location evidence="1">Membrane</location>
        <topology evidence="1">Multi-pass membrane protein</topology>
    </subcellularLocation>
</comment>
<dbReference type="EMBL" id="FUXU01000061">
    <property type="protein sequence ID" value="SKA62310.1"/>
    <property type="molecule type" value="Genomic_DNA"/>
</dbReference>
<accession>A0A1T4VBG4</accession>
<dbReference type="GO" id="GO:0016020">
    <property type="term" value="C:membrane"/>
    <property type="evidence" value="ECO:0007669"/>
    <property type="project" value="UniProtKB-SubCell"/>
</dbReference>
<evidence type="ECO:0000256" key="4">
    <source>
        <dbReference type="ARBA" id="ARBA00023136"/>
    </source>
</evidence>
<evidence type="ECO:0000313" key="6">
    <source>
        <dbReference type="EMBL" id="SKA62310.1"/>
    </source>
</evidence>
<dbReference type="Gene3D" id="1.10.3720.10">
    <property type="entry name" value="MetI-like"/>
    <property type="match status" value="1"/>
</dbReference>
<evidence type="ECO:0000256" key="1">
    <source>
        <dbReference type="ARBA" id="ARBA00004141"/>
    </source>
</evidence>
<dbReference type="Proteomes" id="UP000190162">
    <property type="component" value="Unassembled WGS sequence"/>
</dbReference>
<feature type="transmembrane region" description="Helical" evidence="5">
    <location>
        <begin position="79"/>
        <end position="105"/>
    </location>
</feature>
<protein>
    <submittedName>
        <fullName evidence="6">Polar amino acid transport system permease protein</fullName>
    </submittedName>
</protein>
<reference evidence="7" key="1">
    <citation type="submission" date="2017-02" db="EMBL/GenBank/DDBJ databases">
        <authorList>
            <person name="Varghese N."/>
            <person name="Submissions S."/>
        </authorList>
    </citation>
    <scope>NUCLEOTIDE SEQUENCE [LARGE SCALE GENOMIC DNA]</scope>
    <source>
        <strain evidence="7">DSM 22720</strain>
    </source>
</reference>
<dbReference type="AlphaFoldDB" id="A0A1T4VBG4"/>
<dbReference type="RefSeq" id="WP_078753792.1">
    <property type="nucleotide sequence ID" value="NZ_FUXU01000061.1"/>
</dbReference>
<sequence length="206" mass="22309">MFEFSVIFSFVSAFLINLFISISAMVVGFPLGHLLCKAISADVSSVKYIALGFRSLIGNIPSFVMLYYFTIIIPANGSIFGLAYTLPPTFNAVLALSLPVIGYSCDLALQKRKGGANLSFRALNQFFLIILMASTTASAIEVTEILATANAYIASTGDSSVMLNVYLLVAVIFTLTGLLFSALIFFVEKRFGHEVSTKTPFQGEHI</sequence>
<keyword evidence="4 5" id="KW-0472">Membrane</keyword>
<evidence type="ECO:0000256" key="3">
    <source>
        <dbReference type="ARBA" id="ARBA00022989"/>
    </source>
</evidence>
<feature type="transmembrane region" description="Helical" evidence="5">
    <location>
        <begin position="6"/>
        <end position="36"/>
    </location>
</feature>